<dbReference type="eggNOG" id="COG2919">
    <property type="taxonomic scope" value="Bacteria"/>
</dbReference>
<dbReference type="InterPro" id="IPR007060">
    <property type="entry name" value="FtsL/DivIC"/>
</dbReference>
<dbReference type="Proteomes" id="UP000005777">
    <property type="component" value="Unassembled WGS sequence"/>
</dbReference>
<dbReference type="EMBL" id="ADCX01000003">
    <property type="protein sequence ID" value="EQW17320.1"/>
    <property type="molecule type" value="Genomic_DNA"/>
</dbReference>
<keyword evidence="4" id="KW-1185">Reference proteome</keyword>
<feature type="region of interest" description="Disordered" evidence="1">
    <location>
        <begin position="121"/>
        <end position="143"/>
    </location>
</feature>
<organism evidence="3 4">
    <name type="scientific">Scardovia inopinata F0304</name>
    <dbReference type="NCBI Taxonomy" id="641146"/>
    <lineage>
        <taxon>Bacteria</taxon>
        <taxon>Bacillati</taxon>
        <taxon>Actinomycetota</taxon>
        <taxon>Actinomycetes</taxon>
        <taxon>Bifidobacteriales</taxon>
        <taxon>Bifidobacteriaceae</taxon>
        <taxon>Scardovia</taxon>
    </lineage>
</organism>
<comment type="caution">
    <text evidence="3">The sequence shown here is derived from an EMBL/GenBank/DDBJ whole genome shotgun (WGS) entry which is preliminary data.</text>
</comment>
<evidence type="ECO:0000256" key="2">
    <source>
        <dbReference type="SAM" id="Phobius"/>
    </source>
</evidence>
<name>W1MXB6_SCAIO</name>
<dbReference type="Pfam" id="PF04977">
    <property type="entry name" value="DivIC"/>
    <property type="match status" value="1"/>
</dbReference>
<sequence length="193" mass="20765">MTAGSGKVAKSGPGKSHTGTGKQGGASAKLASALKESNPIAFFISLCLVVFALIYFAATLQLYIKNTTELSALKSQEASLIAKKAHLKNEISRWNDTAYITAQARERLGFVYPGEQSITLKNSKHKTASSRSSNDSQSAGQAGSNLPWYKEILYSMQKADSTGPSSSSNSSKSKRIPTQKEQEKWQKSLQNGN</sequence>
<evidence type="ECO:0000313" key="4">
    <source>
        <dbReference type="Proteomes" id="UP000005777"/>
    </source>
</evidence>
<evidence type="ECO:0008006" key="5">
    <source>
        <dbReference type="Google" id="ProtNLM"/>
    </source>
</evidence>
<keyword evidence="2" id="KW-0472">Membrane</keyword>
<dbReference type="AlphaFoldDB" id="W1MXB6"/>
<feature type="transmembrane region" description="Helical" evidence="2">
    <location>
        <begin position="40"/>
        <end position="64"/>
    </location>
</feature>
<gene>
    <name evidence="3" type="ORF">HMPREF9020_01504</name>
</gene>
<proteinExistence type="predicted"/>
<keyword evidence="2" id="KW-1133">Transmembrane helix</keyword>
<feature type="region of interest" description="Disordered" evidence="1">
    <location>
        <begin position="159"/>
        <end position="193"/>
    </location>
</feature>
<feature type="region of interest" description="Disordered" evidence="1">
    <location>
        <begin position="1"/>
        <end position="24"/>
    </location>
</feature>
<protein>
    <recommendedName>
        <fullName evidence="5">Cell division protein FtsL</fullName>
    </recommendedName>
</protein>
<evidence type="ECO:0000256" key="1">
    <source>
        <dbReference type="SAM" id="MobiDB-lite"/>
    </source>
</evidence>
<feature type="compositionally biased region" description="Low complexity" evidence="1">
    <location>
        <begin position="129"/>
        <end position="138"/>
    </location>
</feature>
<accession>W1MXB6</accession>
<keyword evidence="2" id="KW-0812">Transmembrane</keyword>
<dbReference type="HOGENOM" id="CLU_085342_1_0_11"/>
<reference evidence="3 4" key="1">
    <citation type="submission" date="2012-01" db="EMBL/GenBank/DDBJ databases">
        <title>The Genome Sequence of Scardovia inopinata F0304.</title>
        <authorList>
            <consortium name="The Broad Institute Genome Sequencing Platform"/>
            <person name="Earl A."/>
            <person name="Ward D."/>
            <person name="Feldgarden M."/>
            <person name="Gevers D."/>
            <person name="Izard J."/>
            <person name="Baranova O.V."/>
            <person name="Blanton J.M."/>
            <person name="Tanner A.C."/>
            <person name="Dewhirst F.E."/>
            <person name="Young S.K."/>
            <person name="Zeng Q."/>
            <person name="Gargeya S."/>
            <person name="Fitzgerald M."/>
            <person name="Haas B."/>
            <person name="Abouelleil A."/>
            <person name="Alvarado L."/>
            <person name="Arachchi H.M."/>
            <person name="Berlin A."/>
            <person name="Chapman S.B."/>
            <person name="Gearin G."/>
            <person name="Goldberg J."/>
            <person name="Griggs A."/>
            <person name="Gujja S."/>
            <person name="Hansen M."/>
            <person name="Heiman D."/>
            <person name="Howarth C."/>
            <person name="Larimer J."/>
            <person name="Lui A."/>
            <person name="MacDonald P.J."/>
            <person name="McCowen C."/>
            <person name="Montmayeur A."/>
            <person name="Murphy C."/>
            <person name="Neiman D."/>
            <person name="Pearson M."/>
            <person name="Priest M."/>
            <person name="Roberts A."/>
            <person name="Saif S."/>
            <person name="Shea T."/>
            <person name="Sisk P."/>
            <person name="Stolte C."/>
            <person name="Sykes S."/>
            <person name="Wortman J."/>
            <person name="Nusbaum C."/>
            <person name="Birren B."/>
        </authorList>
    </citation>
    <scope>NUCLEOTIDE SEQUENCE [LARGE SCALE GENOMIC DNA]</scope>
    <source>
        <strain evidence="3 4">F0304</strain>
    </source>
</reference>
<evidence type="ECO:0000313" key="3">
    <source>
        <dbReference type="EMBL" id="EQW17320.1"/>
    </source>
</evidence>